<dbReference type="Proteomes" id="UP000698800">
    <property type="component" value="Unassembled WGS sequence"/>
</dbReference>
<keyword evidence="3" id="KW-0378">Hydrolase</keyword>
<dbReference type="InterPro" id="IPR030397">
    <property type="entry name" value="SEPARIN_core_dom"/>
</dbReference>
<evidence type="ECO:0000313" key="7">
    <source>
        <dbReference type="EMBL" id="KAH0538675.1"/>
    </source>
</evidence>
<dbReference type="Gene3D" id="1.25.40.10">
    <property type="entry name" value="Tetratricopeptide repeat domain"/>
    <property type="match status" value="1"/>
</dbReference>
<evidence type="ECO:0000256" key="2">
    <source>
        <dbReference type="ARBA" id="ARBA00012489"/>
    </source>
</evidence>
<dbReference type="GO" id="GO:0072686">
    <property type="term" value="C:mitotic spindle"/>
    <property type="evidence" value="ECO:0007669"/>
    <property type="project" value="TreeGrafter"/>
</dbReference>
<feature type="domain" description="Peptidase C50" evidence="6">
    <location>
        <begin position="1938"/>
        <end position="2033"/>
    </location>
</feature>
<dbReference type="Pfam" id="PF03568">
    <property type="entry name" value="Separin_C"/>
    <property type="match status" value="1"/>
</dbReference>
<dbReference type="PROSITE" id="PS51700">
    <property type="entry name" value="SEPARIN"/>
    <property type="match status" value="1"/>
</dbReference>
<evidence type="ECO:0000256" key="1">
    <source>
        <dbReference type="ARBA" id="ARBA00000451"/>
    </source>
</evidence>
<feature type="compositionally biased region" description="Basic residues" evidence="5">
    <location>
        <begin position="2091"/>
        <end position="2100"/>
    </location>
</feature>
<dbReference type="GO" id="GO:0044732">
    <property type="term" value="C:mitotic spindle pole body"/>
    <property type="evidence" value="ECO:0007669"/>
    <property type="project" value="TreeGrafter"/>
</dbReference>
<dbReference type="InterPro" id="IPR005314">
    <property type="entry name" value="Peptidase_C50"/>
</dbReference>
<evidence type="ECO:0000256" key="5">
    <source>
        <dbReference type="SAM" id="MobiDB-lite"/>
    </source>
</evidence>
<evidence type="ECO:0000256" key="4">
    <source>
        <dbReference type="ARBA" id="ARBA00022829"/>
    </source>
</evidence>
<evidence type="ECO:0000259" key="6">
    <source>
        <dbReference type="PROSITE" id="PS51700"/>
    </source>
</evidence>
<feature type="region of interest" description="Disordered" evidence="5">
    <location>
        <begin position="2081"/>
        <end position="2104"/>
    </location>
</feature>
<keyword evidence="8" id="KW-1185">Reference proteome</keyword>
<reference evidence="7" key="1">
    <citation type="submission" date="2021-03" db="EMBL/GenBank/DDBJ databases">
        <title>Comparative genomics and phylogenomic investigation of the class Geoglossomycetes provide insights into ecological specialization and systematics.</title>
        <authorList>
            <person name="Melie T."/>
            <person name="Pirro S."/>
            <person name="Miller A.N."/>
            <person name="Quandt A."/>
        </authorList>
    </citation>
    <scope>NUCLEOTIDE SEQUENCE</scope>
    <source>
        <strain evidence="7">GBOQ0MN5Z8</strain>
    </source>
</reference>
<proteinExistence type="predicted"/>
<dbReference type="GO" id="GO:0051307">
    <property type="term" value="P:meiotic chromosome separation"/>
    <property type="evidence" value="ECO:0007669"/>
    <property type="project" value="TreeGrafter"/>
</dbReference>
<feature type="compositionally biased region" description="Polar residues" evidence="5">
    <location>
        <begin position="109"/>
        <end position="157"/>
    </location>
</feature>
<dbReference type="GO" id="GO:0005634">
    <property type="term" value="C:nucleus"/>
    <property type="evidence" value="ECO:0007669"/>
    <property type="project" value="InterPro"/>
</dbReference>
<dbReference type="PANTHER" id="PTHR12792:SF0">
    <property type="entry name" value="SEPARIN"/>
    <property type="match status" value="1"/>
</dbReference>
<evidence type="ECO:0000256" key="3">
    <source>
        <dbReference type="ARBA" id="ARBA00022801"/>
    </source>
</evidence>
<evidence type="ECO:0000313" key="8">
    <source>
        <dbReference type="Proteomes" id="UP000698800"/>
    </source>
</evidence>
<comment type="catalytic activity">
    <reaction evidence="1">
        <text>All bonds known to be hydrolyzed by this endopeptidase have arginine in P1 and an acidic residue in P4. P6 is often occupied by an acidic residue or by a hydroxy-amino-acid residue, the phosphorylation of which enhances cleavage.</text>
        <dbReference type="EC" id="3.4.22.49"/>
    </reaction>
</comment>
<dbReference type="PANTHER" id="PTHR12792">
    <property type="entry name" value="EXTRA SPINDLE POLES 1-RELATED"/>
    <property type="match status" value="1"/>
</dbReference>
<dbReference type="EMBL" id="JAGHQL010000100">
    <property type="protein sequence ID" value="KAH0538675.1"/>
    <property type="molecule type" value="Genomic_DNA"/>
</dbReference>
<name>A0A9P8IAR9_9PEZI</name>
<feature type="region of interest" description="Disordered" evidence="5">
    <location>
        <begin position="35"/>
        <end position="66"/>
    </location>
</feature>
<dbReference type="EC" id="3.4.22.49" evidence="2"/>
<keyword evidence="4" id="KW-0159">Chromosome partition</keyword>
<dbReference type="GO" id="GO:0006508">
    <property type="term" value="P:proteolysis"/>
    <property type="evidence" value="ECO:0007669"/>
    <property type="project" value="InterPro"/>
</dbReference>
<feature type="compositionally biased region" description="Polar residues" evidence="5">
    <location>
        <begin position="1360"/>
        <end position="1375"/>
    </location>
</feature>
<dbReference type="InterPro" id="IPR011990">
    <property type="entry name" value="TPR-like_helical_dom_sf"/>
</dbReference>
<accession>A0A9P8IAR9</accession>
<dbReference type="SUPFAM" id="SSF48452">
    <property type="entry name" value="TPR-like"/>
    <property type="match status" value="1"/>
</dbReference>
<protein>
    <recommendedName>
        <fullName evidence="2">separase</fullName>
        <ecNumber evidence="2">3.4.22.49</ecNumber>
    </recommendedName>
</protein>
<sequence>MTLPAQAEAVRHAVSSPSTCSSATVALLSSLLNSNPPVAEVKRGPRARSEKSTRPRPGTLKAASKASKVTVLEIPDAQPTTLSSRERFSLSTEVVNATLKVLTEAIKSTPQQKRLSISREGQSASKSTSGRNAVPYSASNTQQPLQPRSHNQIANTPSKPPRPNRASSSLVESPGVLAIAECARLGFSYLRSLQTTDAEIPPLQLENGMSALVGKLIALGFEELAVKEVRILRGRLETYRGEGEYEPEGTAKGRNIKRKDAKLEKETLASCLRFENTDAGDAVLALVVATQMQIMKLIASTKKPANIEAALVHLSLDSPYAPANLILKLSCKATSALKSARQLEVLSQTILSLCPSISVSEDEQAANPKISVSPSSAFRLQYLAFEVRLIWWKLSGHQGNLQKEVLDPFGRCFGVFSRRSTLEQEEKYYIALTLFNNIVTRFENDGLPFSFDSAPTDASKFPLFNIYKTLGFLAQEASLTEDAVRWTKETLGLLDGTSASDARRCSCLTRLATLMLRKAGSGPLNTDDFEILVHSLEGLTGSLRGDAGELDELLTDVSALRRAAIGYLSRINAASLDKELGETCKTLVFTCLHFFTRYLGNPPGIGSDAKAIARFEQRRKMVRKTALSTIDSVLSVLRTAVSADEVCWDTTDATLQDCASLASRLDTPSGPNQEETGTTFVKISNVYWAYYLKKRQPSTDCFEAQLLRCLRRSVETIRCRPQAEKELGFLAVKLERLGGIYQSLGRLEEAKDSLIDAIQAHIDNGTLKIAAVAAAKKPFLGVWNGDDDVAILGRAVVALVKIWSKGQGSRTGPPFDDLRLPAEERGALLEWQLSAVARLLDTAEATTFCSAVQAISAAIIEIYGADFPIRRTRLIVLLLCLAANHPSLLISDFVNNLAGEAALMNFDRCFGNDKALCQYQHHLKASISVCLAFRSKQTDVCDLKAAVTVWLGIVDTCDSWSAMVEVIDGTDLFLSQLQAVIDFFDMKGFGIYRIPALKLLTKVRELQEPIDSEHLIKALSALGLQYLRLGYSGKAGLTLAKAQGYLEKVGGSSQAKLQWHLAYAEYLVGLGNTDKCGEYLVAAESTAERDPDILKNTKPSATISGRVRANRIIADASYVYSLLAFEKGSLNEALVHAKRCVKLNYRAWAGMETRANKKSHTSGSAGSDTELEALAEGSMLATSSAVALPVMSTTHDSLKGSTFWTLVTPLYRSLSQLSSLYAHQGLFQEAIYYLEQGLKIAKAVQATYLVSYSLAMSGNQWTRSGNLQKGEEMLMEATNLRAQLRKNRDDVDLCRWLGILHRLQGKGNEEAAAYRDAQEVLEALMAPTFINGLENYSNASSECGLENSMSKLSLKKSISTRESTTQNGSVRQPSTRMRRVMTPRNPNETVKPAYVSTSECSQLLRLKGNLIRQKACAMMLQSKCELAASLLSDARSLPTSHHGIVQQRLSDAKYLLLQAIDEMSADAVFCVLQDSTISFPSIANAPRPTDKQLQDRSPGRAIRLSPRKLPSGVSSKGLSKLKLPATVDFVDILRQARDNISEVLTIAIQLCSTPTIHTISSVLSSVVMLLSAASPAMGKGSAHPHLATYSMEISKAISLQRQKGAIDVDRLAQEGLKWPTLDTNNPIKDLGFPDFSQFQKEYVDIIPSAWTAISVSLSENRDELYISKLQAGLSPFVLRLPLCRHNSRDADEEVFNFSQGHAELCEIIDLANFSTRDARDMTRSGAKSEWWAEREALDARLRDLLFNIESIWLGGFRGIFCQYPRQPELLSRFRSSFQKILDKHLPSRQRMGKRSKTGCLNLDPRILELFIGLGNPSEAKCDLDEPLTDLLYFVVDVLQFHGERNAYDEIDFDAIAVETQDALRCYHEAARTESANRDASHTILILDKALHVFPWESLPCLEGVSVSRMPSIACLRERILAQRGDVAPEKPEGFYINRTNGAYVLNPAGDLKATQAAFEDDLKTLEKWDSIVQREPTEAEMKSALESRDIFLYFGHGSGAQYIRSRTIKKLEKCAVALLMGCSSGALTDAGEFEPYGIPINYTHAGCPALLATLWDVTDKDIDRFSLALFDRWGLFSRSHPITAPPPPKTPSRHRSKASKRREPVPLSFLSRTAPTSLVEAVARSRDSCILRYLNGAAPVVYGVPVYFA</sequence>
<dbReference type="OrthoDB" id="10255632at2759"/>
<feature type="region of interest" description="Disordered" evidence="5">
    <location>
        <begin position="109"/>
        <end position="170"/>
    </location>
</feature>
<feature type="region of interest" description="Disordered" evidence="5">
    <location>
        <begin position="1357"/>
        <end position="1376"/>
    </location>
</feature>
<dbReference type="GO" id="GO:0004197">
    <property type="term" value="F:cysteine-type endopeptidase activity"/>
    <property type="evidence" value="ECO:0007669"/>
    <property type="project" value="InterPro"/>
</dbReference>
<dbReference type="GO" id="GO:0005737">
    <property type="term" value="C:cytoplasm"/>
    <property type="evidence" value="ECO:0007669"/>
    <property type="project" value="TreeGrafter"/>
</dbReference>
<gene>
    <name evidence="7" type="ORF">FGG08_004750</name>
</gene>
<organism evidence="7 8">
    <name type="scientific">Glutinoglossum americanum</name>
    <dbReference type="NCBI Taxonomy" id="1670608"/>
    <lineage>
        <taxon>Eukaryota</taxon>
        <taxon>Fungi</taxon>
        <taxon>Dikarya</taxon>
        <taxon>Ascomycota</taxon>
        <taxon>Pezizomycotina</taxon>
        <taxon>Geoglossomycetes</taxon>
        <taxon>Geoglossales</taxon>
        <taxon>Geoglossaceae</taxon>
        <taxon>Glutinoglossum</taxon>
    </lineage>
</organism>
<comment type="caution">
    <text evidence="7">The sequence shown here is derived from an EMBL/GenBank/DDBJ whole genome shotgun (WGS) entry which is preliminary data.</text>
</comment>
<feature type="compositionally biased region" description="Basic and acidic residues" evidence="5">
    <location>
        <begin position="40"/>
        <end position="53"/>
    </location>
</feature>